<reference evidence="4" key="1">
    <citation type="submission" date="2022-08" db="UniProtKB">
        <authorList>
            <consortium name="EnsemblMetazoa"/>
        </authorList>
    </citation>
    <scope>IDENTIFICATION</scope>
    <source>
        <strain evidence="4">05x7-T-G4-1.051#20</strain>
    </source>
</reference>
<dbReference type="Proteomes" id="UP000005408">
    <property type="component" value="Unassembled WGS sequence"/>
</dbReference>
<evidence type="ECO:0000256" key="2">
    <source>
        <dbReference type="ARBA" id="ARBA00022786"/>
    </source>
</evidence>
<dbReference type="AlphaFoldDB" id="A0A8W8KIZ0"/>
<evidence type="ECO:0000313" key="4">
    <source>
        <dbReference type="EnsemblMetazoa" id="G2411.3:cds"/>
    </source>
</evidence>
<keyword evidence="5" id="KW-1185">Reference proteome</keyword>
<dbReference type="InterPro" id="IPR016135">
    <property type="entry name" value="UBQ-conjugating_enzyme/RWD"/>
</dbReference>
<dbReference type="SMART" id="SM00212">
    <property type="entry name" value="UBCc"/>
    <property type="match status" value="1"/>
</dbReference>
<name>A0A8W8KIZ0_MAGGI</name>
<dbReference type="FunFam" id="3.10.110.10:FF:000136">
    <property type="entry name" value="Predicted protein"/>
    <property type="match status" value="1"/>
</dbReference>
<keyword evidence="1" id="KW-0808">Transferase</keyword>
<dbReference type="PANTHER" id="PTHR46116:SF15">
    <property type="entry name" value="(E3-INDEPENDENT) E2 UBIQUITIN-CONJUGATING ENZYME"/>
    <property type="match status" value="1"/>
</dbReference>
<dbReference type="EnsemblMetazoa" id="G2411.3">
    <property type="protein sequence ID" value="G2411.3:cds"/>
    <property type="gene ID" value="G2411"/>
</dbReference>
<dbReference type="Gene3D" id="3.10.110.10">
    <property type="entry name" value="Ubiquitin Conjugating Enzyme"/>
    <property type="match status" value="1"/>
</dbReference>
<dbReference type="InterPro" id="IPR000608">
    <property type="entry name" value="UBC"/>
</dbReference>
<sequence length="355" mass="39767">TNGVESIEDIPEMSDLKQDVETYKQASCATQGFVMCEAAPSTHNFASKVYSPHDPKSFLKAVRKEYKLLQNNLPSGILVKGFEDRMDLFSVMILGPQGTPYEDGLFFFDVFLPPDYPTSPPVFHYISYCTDRLNPNLYEDGKVCVSLLGTWDGKGSEMWTSNSNMLQVLVSIQGLILVSEPYYNEAGFEKQRGSVIGVENSKMYNEMAIIKLVQSMTRMIENPPNSFKEEMTSHLKQNAARMIQRFQFWMEAGSGHSKQDSGVGLNCDSSGTAGLSRDQAMDISSDGDKVQGLQQDSLPKNSISNTIHFKPPEFPLFPPSKGFCLPMKKYLETFKQTVERNIFTPDENVNNSTVN</sequence>
<keyword evidence="2" id="KW-0833">Ubl conjugation pathway</keyword>
<dbReference type="PROSITE" id="PS50127">
    <property type="entry name" value="UBC_2"/>
    <property type="match status" value="1"/>
</dbReference>
<accession>A0A8W8KIZ0</accession>
<proteinExistence type="predicted"/>
<evidence type="ECO:0000256" key="1">
    <source>
        <dbReference type="ARBA" id="ARBA00022679"/>
    </source>
</evidence>
<protein>
    <recommendedName>
        <fullName evidence="3">UBC core domain-containing protein</fullName>
    </recommendedName>
</protein>
<dbReference type="GO" id="GO:0061631">
    <property type="term" value="F:ubiquitin conjugating enzyme activity"/>
    <property type="evidence" value="ECO:0007669"/>
    <property type="project" value="TreeGrafter"/>
</dbReference>
<dbReference type="SUPFAM" id="SSF54495">
    <property type="entry name" value="UBC-like"/>
    <property type="match status" value="1"/>
</dbReference>
<feature type="domain" description="UBC core" evidence="3">
    <location>
        <begin position="57"/>
        <end position="217"/>
    </location>
</feature>
<dbReference type="CDD" id="cd23837">
    <property type="entry name" value="UBCc_UBE2O"/>
    <property type="match status" value="1"/>
</dbReference>
<evidence type="ECO:0000313" key="5">
    <source>
        <dbReference type="Proteomes" id="UP000005408"/>
    </source>
</evidence>
<evidence type="ECO:0000259" key="3">
    <source>
        <dbReference type="PROSITE" id="PS50127"/>
    </source>
</evidence>
<dbReference type="Pfam" id="PF00179">
    <property type="entry name" value="UQ_con"/>
    <property type="match status" value="1"/>
</dbReference>
<dbReference type="PANTHER" id="PTHR46116">
    <property type="entry name" value="(E3-INDEPENDENT) E2 UBIQUITIN-CONJUGATING ENZYME"/>
    <property type="match status" value="1"/>
</dbReference>
<organism evidence="4 5">
    <name type="scientific">Magallana gigas</name>
    <name type="common">Pacific oyster</name>
    <name type="synonym">Crassostrea gigas</name>
    <dbReference type="NCBI Taxonomy" id="29159"/>
    <lineage>
        <taxon>Eukaryota</taxon>
        <taxon>Metazoa</taxon>
        <taxon>Spiralia</taxon>
        <taxon>Lophotrochozoa</taxon>
        <taxon>Mollusca</taxon>
        <taxon>Bivalvia</taxon>
        <taxon>Autobranchia</taxon>
        <taxon>Pteriomorphia</taxon>
        <taxon>Ostreida</taxon>
        <taxon>Ostreoidea</taxon>
        <taxon>Ostreidae</taxon>
        <taxon>Magallana</taxon>
    </lineage>
</organism>